<evidence type="ECO:0000256" key="3">
    <source>
        <dbReference type="SAM" id="SignalP"/>
    </source>
</evidence>
<feature type="signal peptide" evidence="3">
    <location>
        <begin position="1"/>
        <end position="27"/>
    </location>
</feature>
<feature type="region of interest" description="Disordered" evidence="2">
    <location>
        <begin position="164"/>
        <end position="218"/>
    </location>
</feature>
<evidence type="ECO:0000256" key="1">
    <source>
        <dbReference type="SAM" id="Coils"/>
    </source>
</evidence>
<reference evidence="4 5" key="1">
    <citation type="submission" date="2024-10" db="EMBL/GenBank/DDBJ databases">
        <authorList>
            <person name="Kim D."/>
        </authorList>
    </citation>
    <scope>NUCLEOTIDE SEQUENCE [LARGE SCALE GENOMIC DNA]</scope>
    <source>
        <strain evidence="4">BH-2024</strain>
    </source>
</reference>
<name>A0ABD2J5G8_9BILA</name>
<gene>
    <name evidence="4" type="ORF">niasHT_034130</name>
</gene>
<accession>A0ABD2J5G8</accession>
<keyword evidence="3" id="KW-0732">Signal</keyword>
<dbReference type="AlphaFoldDB" id="A0ABD2J5G8"/>
<evidence type="ECO:0000313" key="5">
    <source>
        <dbReference type="Proteomes" id="UP001620626"/>
    </source>
</evidence>
<feature type="chain" id="PRO_5044813610" evidence="3">
    <location>
        <begin position="28"/>
        <end position="274"/>
    </location>
</feature>
<keyword evidence="1" id="KW-0175">Coiled coil</keyword>
<feature type="compositionally biased region" description="Polar residues" evidence="2">
    <location>
        <begin position="183"/>
        <end position="192"/>
    </location>
</feature>
<protein>
    <submittedName>
        <fullName evidence="4">Uncharacterized protein</fullName>
    </submittedName>
</protein>
<sequence>MPSPFVSLGVFKMSCTLFVLFQLNVMGWTISASTTPKGMNPNFGKHLSITCAQMDPKQIQEEVEKAQEIDRKRGIICQRFGEHNAAMEKIDAEKEKVKKKQQKYKEKMKKYTEKARELSTKARELSTLTQEVKHRYKEDNRQCNELSRESDAAWSIVRAKKAKYAADNESTTESDQKKGTSAGGVSQKTVCVQSAADLEPQEGTSGTSTGGGVLPNTHRTASRSDAVFLPADLDHIDVMEIDTLRLADYFPPDGQQQLYFDMLDKAKEQKKDEK</sequence>
<proteinExistence type="predicted"/>
<evidence type="ECO:0000313" key="4">
    <source>
        <dbReference type="EMBL" id="KAL3085900.1"/>
    </source>
</evidence>
<comment type="caution">
    <text evidence="4">The sequence shown here is derived from an EMBL/GenBank/DDBJ whole genome shotgun (WGS) entry which is preliminary data.</text>
</comment>
<evidence type="ECO:0000256" key="2">
    <source>
        <dbReference type="SAM" id="MobiDB-lite"/>
    </source>
</evidence>
<dbReference type="EMBL" id="JBICBT010001051">
    <property type="protein sequence ID" value="KAL3085900.1"/>
    <property type="molecule type" value="Genomic_DNA"/>
</dbReference>
<dbReference type="Proteomes" id="UP001620626">
    <property type="component" value="Unassembled WGS sequence"/>
</dbReference>
<organism evidence="4 5">
    <name type="scientific">Heterodera trifolii</name>
    <dbReference type="NCBI Taxonomy" id="157864"/>
    <lineage>
        <taxon>Eukaryota</taxon>
        <taxon>Metazoa</taxon>
        <taxon>Ecdysozoa</taxon>
        <taxon>Nematoda</taxon>
        <taxon>Chromadorea</taxon>
        <taxon>Rhabditida</taxon>
        <taxon>Tylenchina</taxon>
        <taxon>Tylenchomorpha</taxon>
        <taxon>Tylenchoidea</taxon>
        <taxon>Heteroderidae</taxon>
        <taxon>Heteroderinae</taxon>
        <taxon>Heterodera</taxon>
    </lineage>
</organism>
<feature type="coiled-coil region" evidence="1">
    <location>
        <begin position="83"/>
        <end position="149"/>
    </location>
</feature>
<keyword evidence="5" id="KW-1185">Reference proteome</keyword>